<organism evidence="6 7">
    <name type="scientific">Gordonia alkanivorans NBRC 16433</name>
    <dbReference type="NCBI Taxonomy" id="1027371"/>
    <lineage>
        <taxon>Bacteria</taxon>
        <taxon>Bacillati</taxon>
        <taxon>Actinomycetota</taxon>
        <taxon>Actinomycetes</taxon>
        <taxon>Mycobacteriales</taxon>
        <taxon>Gordoniaceae</taxon>
        <taxon>Gordonia</taxon>
    </lineage>
</organism>
<dbReference type="PANTHER" id="PTHR43094">
    <property type="entry name" value="AMINOTRANSFERASE"/>
    <property type="match status" value="1"/>
</dbReference>
<proteinExistence type="inferred from homology"/>
<keyword evidence="2 6" id="KW-0032">Aminotransferase</keyword>
<dbReference type="STRING" id="1027371.GOALK_067_00270"/>
<dbReference type="CDD" id="cd00610">
    <property type="entry name" value="OAT_like"/>
    <property type="match status" value="1"/>
</dbReference>
<accession>F9VWS9</accession>
<evidence type="ECO:0000313" key="7">
    <source>
        <dbReference type="Proteomes" id="UP000003558"/>
    </source>
</evidence>
<evidence type="ECO:0000313" key="6">
    <source>
        <dbReference type="EMBL" id="GAA13068.1"/>
    </source>
</evidence>
<gene>
    <name evidence="6" type="ORF">GOALK_067_00270</name>
</gene>
<dbReference type="FunFam" id="3.40.640.10:FF:000014">
    <property type="entry name" value="Adenosylmethionine-8-amino-7-oxononanoate aminotransferase, probable"/>
    <property type="match status" value="1"/>
</dbReference>
<evidence type="ECO:0000256" key="5">
    <source>
        <dbReference type="RuleBase" id="RU003560"/>
    </source>
</evidence>
<dbReference type="SUPFAM" id="SSF53383">
    <property type="entry name" value="PLP-dependent transferases"/>
    <property type="match status" value="1"/>
</dbReference>
<reference evidence="6 7" key="1">
    <citation type="submission" date="2011-05" db="EMBL/GenBank/DDBJ databases">
        <title>Whole genome shotgun sequence of Gordonia alkanivorans NBRC 16433.</title>
        <authorList>
            <person name="Hosoyama A."/>
            <person name="Nakamura S."/>
            <person name="Takarada H."/>
            <person name="Tsuchikane K."/>
            <person name="Yamazaki S."/>
            <person name="Fujita N."/>
        </authorList>
    </citation>
    <scope>NUCLEOTIDE SEQUENCE [LARGE SCALE GENOMIC DNA]</scope>
    <source>
        <strain evidence="6 7">NBRC 16433</strain>
    </source>
</reference>
<dbReference type="eggNOG" id="COG0161">
    <property type="taxonomic scope" value="Bacteria"/>
</dbReference>
<dbReference type="Gene3D" id="3.40.640.10">
    <property type="entry name" value="Type I PLP-dependent aspartate aminotransferase-like (Major domain)"/>
    <property type="match status" value="1"/>
</dbReference>
<dbReference type="Proteomes" id="UP000003558">
    <property type="component" value="Unassembled WGS sequence"/>
</dbReference>
<protein>
    <submittedName>
        <fullName evidence="6">Putative aminotransferase</fullName>
    </submittedName>
</protein>
<evidence type="ECO:0000256" key="2">
    <source>
        <dbReference type="ARBA" id="ARBA00022576"/>
    </source>
</evidence>
<dbReference type="InterPro" id="IPR015424">
    <property type="entry name" value="PyrdxlP-dep_Trfase"/>
</dbReference>
<dbReference type="InterPro" id="IPR015422">
    <property type="entry name" value="PyrdxlP-dep_Trfase_small"/>
</dbReference>
<dbReference type="PANTHER" id="PTHR43094:SF1">
    <property type="entry name" value="AMINOTRANSFERASE CLASS-III"/>
    <property type="match status" value="1"/>
</dbReference>
<dbReference type="NCBIfam" id="NF005102">
    <property type="entry name" value="PRK06541.1"/>
    <property type="match status" value="1"/>
</dbReference>
<keyword evidence="3 6" id="KW-0808">Transferase</keyword>
<evidence type="ECO:0000256" key="1">
    <source>
        <dbReference type="ARBA" id="ARBA00008954"/>
    </source>
</evidence>
<dbReference type="EMBL" id="BACI01000067">
    <property type="protein sequence ID" value="GAA13068.1"/>
    <property type="molecule type" value="Genomic_DNA"/>
</dbReference>
<name>F9VWS9_9ACTN</name>
<evidence type="ECO:0000256" key="4">
    <source>
        <dbReference type="ARBA" id="ARBA00022898"/>
    </source>
</evidence>
<keyword evidence="4 5" id="KW-0663">Pyridoxal phosphate</keyword>
<dbReference type="InterPro" id="IPR015421">
    <property type="entry name" value="PyrdxlP-dep_Trfase_major"/>
</dbReference>
<dbReference type="AlphaFoldDB" id="F9VWS9"/>
<dbReference type="Gene3D" id="3.90.1150.10">
    <property type="entry name" value="Aspartate Aminotransferase, domain 1"/>
    <property type="match status" value="1"/>
</dbReference>
<dbReference type="InterPro" id="IPR005814">
    <property type="entry name" value="Aminotrans_3"/>
</dbReference>
<dbReference type="RefSeq" id="WP_006359189.1">
    <property type="nucleotide sequence ID" value="NZ_BACI01000067.1"/>
</dbReference>
<comment type="caution">
    <text evidence="6">The sequence shown here is derived from an EMBL/GenBank/DDBJ whole genome shotgun (WGS) entry which is preliminary data.</text>
</comment>
<dbReference type="GO" id="GO:0030170">
    <property type="term" value="F:pyridoxal phosphate binding"/>
    <property type="evidence" value="ECO:0007669"/>
    <property type="project" value="InterPro"/>
</dbReference>
<sequence length="463" mass="50174">MTLTAPSTPPNSARSLGERSAAHLWGHFARHGDAITPPVITRGEGMRIFDDQGRSYLDALAGLFVVQVGHGREELAEAAARQAKDLAFFPLWSYATPPAIELAERLAAYAPGDLNRVFFTTGGGEAVESAWKLAKQYFKLVGKPGKHKVISRAVAYHGTPQGALAITGVPALKEAFEPLTPGAFRVPNTNIYRAADDMSADPKKFGRWAADRIAEAIEFEGPDTVAAVFLEPVQNAGGCFPPPPGYFERVREICDEYDVLLVSDEVICAFGRIGSMFACDDFGYVPDIITCAKGMTSGYSPIGAMIASDRLFEPFRDGTTTFAHGYTFGGHPVSAAVALANLDIFEREGLNDHVKTQAPAFRATLEKLHDLPIVGDVRGEGFFYGIELVKDKATKETFTASESERILRGFLSTALFDAGLYCRADDRGDPVVQLAPPLIAGQAEFDEIEQILRSVLDRAYSLL</sequence>
<dbReference type="Pfam" id="PF00202">
    <property type="entry name" value="Aminotran_3"/>
    <property type="match status" value="1"/>
</dbReference>
<evidence type="ECO:0000256" key="3">
    <source>
        <dbReference type="ARBA" id="ARBA00022679"/>
    </source>
</evidence>
<comment type="similarity">
    <text evidence="1 5">Belongs to the class-III pyridoxal-phosphate-dependent aminotransferase family.</text>
</comment>
<dbReference type="GO" id="GO:0008483">
    <property type="term" value="F:transaminase activity"/>
    <property type="evidence" value="ECO:0007669"/>
    <property type="project" value="UniProtKB-KW"/>
</dbReference>
<dbReference type="InterPro" id="IPR049704">
    <property type="entry name" value="Aminotrans_3_PPA_site"/>
</dbReference>
<dbReference type="PROSITE" id="PS00600">
    <property type="entry name" value="AA_TRANSFER_CLASS_3"/>
    <property type="match status" value="1"/>
</dbReference>